<feature type="compositionally biased region" description="Low complexity" evidence="1">
    <location>
        <begin position="12"/>
        <end position="23"/>
    </location>
</feature>
<evidence type="ECO:0000313" key="2">
    <source>
        <dbReference type="EMBL" id="EAZ28365.1"/>
    </source>
</evidence>
<organism evidence="2">
    <name type="scientific">Oryza sativa subsp. japonica</name>
    <name type="common">Rice</name>
    <dbReference type="NCBI Taxonomy" id="39947"/>
    <lineage>
        <taxon>Eukaryota</taxon>
        <taxon>Viridiplantae</taxon>
        <taxon>Streptophyta</taxon>
        <taxon>Embryophyta</taxon>
        <taxon>Tracheophyta</taxon>
        <taxon>Spermatophyta</taxon>
        <taxon>Magnoliopsida</taxon>
        <taxon>Liliopsida</taxon>
        <taxon>Poales</taxon>
        <taxon>Poaceae</taxon>
        <taxon>BOP clade</taxon>
        <taxon>Oryzoideae</taxon>
        <taxon>Oryzeae</taxon>
        <taxon>Oryzinae</taxon>
        <taxon>Oryza</taxon>
        <taxon>Oryza sativa</taxon>
    </lineage>
</organism>
<protein>
    <submittedName>
        <fullName evidence="2">Uncharacterized protein</fullName>
    </submittedName>
</protein>
<proteinExistence type="predicted"/>
<sequence>MPSREVMQGRPSSSSSSAAAAASPVGSSPTESAELVVVDTGSIAAGAARDADAAAPPSPPSPAATGMGDDAAQVPRHSARRLLVDAATDGAGASCHSNNVHITCAPPSPR</sequence>
<dbReference type="AlphaFoldDB" id="A0A8J8Y2L7"/>
<dbReference type="Proteomes" id="UP000007752">
    <property type="component" value="Chromosome 3"/>
</dbReference>
<accession>A0A8J8Y2L7</accession>
<reference evidence="2" key="1">
    <citation type="journal article" date="2005" name="PLoS Biol.">
        <title>The genomes of Oryza sativa: a history of duplications.</title>
        <authorList>
            <person name="Yu J."/>
            <person name="Wang J."/>
            <person name="Lin W."/>
            <person name="Li S."/>
            <person name="Li H."/>
            <person name="Zhou J."/>
            <person name="Ni P."/>
            <person name="Dong W."/>
            <person name="Hu S."/>
            <person name="Zeng C."/>
            <person name="Zhang J."/>
            <person name="Zhang Y."/>
            <person name="Li R."/>
            <person name="Xu Z."/>
            <person name="Li S."/>
            <person name="Li X."/>
            <person name="Zheng H."/>
            <person name="Cong L."/>
            <person name="Lin L."/>
            <person name="Yin J."/>
            <person name="Geng J."/>
            <person name="Li G."/>
            <person name="Shi J."/>
            <person name="Liu J."/>
            <person name="Lv H."/>
            <person name="Li J."/>
            <person name="Wang J."/>
            <person name="Deng Y."/>
            <person name="Ran L."/>
            <person name="Shi X."/>
            <person name="Wang X."/>
            <person name="Wu Q."/>
            <person name="Li C."/>
            <person name="Ren X."/>
            <person name="Wang J."/>
            <person name="Wang X."/>
            <person name="Li D."/>
            <person name="Liu D."/>
            <person name="Zhang X."/>
            <person name="Ji Z."/>
            <person name="Zhao W."/>
            <person name="Sun Y."/>
            <person name="Zhang Z."/>
            <person name="Bao J."/>
            <person name="Han Y."/>
            <person name="Dong L."/>
            <person name="Ji J."/>
            <person name="Chen P."/>
            <person name="Wu S."/>
            <person name="Liu J."/>
            <person name="Xiao Y."/>
            <person name="Bu D."/>
            <person name="Tan J."/>
            <person name="Yang L."/>
            <person name="Ye C."/>
            <person name="Zhang J."/>
            <person name="Xu J."/>
            <person name="Zhou Y."/>
            <person name="Yu Y."/>
            <person name="Zhang B."/>
            <person name="Zhuang S."/>
            <person name="Wei H."/>
            <person name="Liu B."/>
            <person name="Lei M."/>
            <person name="Yu H."/>
            <person name="Li Y."/>
            <person name="Xu H."/>
            <person name="Wei S."/>
            <person name="He X."/>
            <person name="Fang L."/>
            <person name="Zhang Z."/>
            <person name="Zhang Y."/>
            <person name="Huang X."/>
            <person name="Su Z."/>
            <person name="Tong W."/>
            <person name="Li J."/>
            <person name="Tong Z."/>
            <person name="Li S."/>
            <person name="Ye J."/>
            <person name="Wang L."/>
            <person name="Fang L."/>
            <person name="Lei T."/>
            <person name="Chen C."/>
            <person name="Chen H."/>
            <person name="Xu Z."/>
            <person name="Li H."/>
            <person name="Huang H."/>
            <person name="Zhang F."/>
            <person name="Xu H."/>
            <person name="Li N."/>
            <person name="Zhao C."/>
            <person name="Li S."/>
            <person name="Dong L."/>
            <person name="Huang Y."/>
            <person name="Li L."/>
            <person name="Xi Y."/>
            <person name="Qi Q."/>
            <person name="Li W."/>
            <person name="Zhang B."/>
            <person name="Hu W."/>
            <person name="Zhang Y."/>
            <person name="Tian X."/>
            <person name="Jiao Y."/>
            <person name="Liang X."/>
            <person name="Jin J."/>
            <person name="Gao L."/>
            <person name="Zheng W."/>
            <person name="Hao B."/>
            <person name="Liu S."/>
            <person name="Wang W."/>
            <person name="Yuan L."/>
            <person name="Cao M."/>
            <person name="McDermott J."/>
            <person name="Samudrala R."/>
            <person name="Wang J."/>
            <person name="Wong G.K."/>
            <person name="Yang H."/>
        </authorList>
    </citation>
    <scope>NUCLEOTIDE SEQUENCE [LARGE SCALE GENOMIC DNA]</scope>
</reference>
<gene>
    <name evidence="2" type="ORF">OsJ_12342</name>
</gene>
<reference evidence="2" key="2">
    <citation type="submission" date="2008-12" db="EMBL/GenBank/DDBJ databases">
        <title>Improved gene annotation of the rice (Oryza sativa) genomes.</title>
        <authorList>
            <person name="Wang J."/>
            <person name="Li R."/>
            <person name="Fan W."/>
            <person name="Huang Q."/>
            <person name="Zhang J."/>
            <person name="Zhou Y."/>
            <person name="Hu Y."/>
            <person name="Zi S."/>
            <person name="Li J."/>
            <person name="Ni P."/>
            <person name="Zheng H."/>
            <person name="Zhang Y."/>
            <person name="Zhao M."/>
            <person name="Hao Q."/>
            <person name="McDermott J."/>
            <person name="Samudrala R."/>
            <person name="Kristiansen K."/>
            <person name="Wong G.K.-S."/>
        </authorList>
    </citation>
    <scope>NUCLEOTIDE SEQUENCE</scope>
</reference>
<evidence type="ECO:0000256" key="1">
    <source>
        <dbReference type="SAM" id="MobiDB-lite"/>
    </source>
</evidence>
<dbReference type="EMBL" id="CM000140">
    <property type="protein sequence ID" value="EAZ28365.1"/>
    <property type="molecule type" value="Genomic_DNA"/>
</dbReference>
<feature type="region of interest" description="Disordered" evidence="1">
    <location>
        <begin position="1"/>
        <end position="110"/>
    </location>
</feature>
<name>A0A8J8Y2L7_ORYSJ</name>